<name>A0ACC0TYB5_9AGAM</name>
<gene>
    <name evidence="1" type="ORF">F5148DRAFT_1289076</name>
</gene>
<dbReference type="Proteomes" id="UP001207468">
    <property type="component" value="Unassembled WGS sequence"/>
</dbReference>
<organism evidence="1 2">
    <name type="scientific">Russula earlei</name>
    <dbReference type="NCBI Taxonomy" id="71964"/>
    <lineage>
        <taxon>Eukaryota</taxon>
        <taxon>Fungi</taxon>
        <taxon>Dikarya</taxon>
        <taxon>Basidiomycota</taxon>
        <taxon>Agaricomycotina</taxon>
        <taxon>Agaricomycetes</taxon>
        <taxon>Russulales</taxon>
        <taxon>Russulaceae</taxon>
        <taxon>Russula</taxon>
    </lineage>
</organism>
<accession>A0ACC0TYB5</accession>
<protein>
    <submittedName>
        <fullName evidence="1">RagB/SusD domain-containing protein</fullName>
    </submittedName>
</protein>
<evidence type="ECO:0000313" key="1">
    <source>
        <dbReference type="EMBL" id="KAI9453511.1"/>
    </source>
</evidence>
<dbReference type="EMBL" id="JAGFNK010000301">
    <property type="protein sequence ID" value="KAI9453511.1"/>
    <property type="molecule type" value="Genomic_DNA"/>
</dbReference>
<reference evidence="1" key="1">
    <citation type="submission" date="2021-03" db="EMBL/GenBank/DDBJ databases">
        <title>Evolutionary priming and transition to the ectomycorrhizal habit in an iconic lineage of mushroom-forming fungi: is preadaptation a requirement?</title>
        <authorList>
            <consortium name="DOE Joint Genome Institute"/>
            <person name="Looney B.P."/>
            <person name="Miyauchi S."/>
            <person name="Morin E."/>
            <person name="Drula E."/>
            <person name="Courty P.E."/>
            <person name="Chicoki N."/>
            <person name="Fauchery L."/>
            <person name="Kohler A."/>
            <person name="Kuo A."/>
            <person name="LaButti K."/>
            <person name="Pangilinan J."/>
            <person name="Lipzen A."/>
            <person name="Riley R."/>
            <person name="Andreopoulos W."/>
            <person name="He G."/>
            <person name="Johnson J."/>
            <person name="Barry K.W."/>
            <person name="Grigoriev I.V."/>
            <person name="Nagy L."/>
            <person name="Hibbett D."/>
            <person name="Henrissat B."/>
            <person name="Matheny P.B."/>
            <person name="Labbe J."/>
            <person name="Martin A.F."/>
        </authorList>
    </citation>
    <scope>NUCLEOTIDE SEQUENCE</scope>
    <source>
        <strain evidence="1">BPL698</strain>
    </source>
</reference>
<evidence type="ECO:0000313" key="2">
    <source>
        <dbReference type="Proteomes" id="UP001207468"/>
    </source>
</evidence>
<comment type="caution">
    <text evidence="1">The sequence shown here is derived from an EMBL/GenBank/DDBJ whole genome shotgun (WGS) entry which is preliminary data.</text>
</comment>
<sequence length="592" mass="66435">MKNKIIVQRYIWVLVVLVLAVSGCTKGLNEYNPSGSATADLLWSTPQGFITNVNGAYSYVPYLYGNDENQLFLSEPGTDLWYNYNKTSYDVDLTQYQNFTSASNPVKGVWTTLYKGINQCNAGIGRIGGAGFTSITDRNQREAELRFLRAFYYWHVVESWGNVILDTLETQSPNLTPKRSPVTDFYKLIISDLQFAATWLPVTYGGTWEYGRATQGAALGLLARAYLSRAYYSTGTEANSYYQLAKNTADQVINNAAAYQVSLYSNYADLWNPASRDNDSVALRNKEALFVATFSTNTAIDINGNGNRTNLWFLTNYSGYSGNAIPGLTISIKYGNDQKNRRFMPTWALLNFYNDTMDARYAASFQEVWLCNKAYTWTAADATTFGKNAGIVGTQLKVGDTAMWITKKRVANKAALKYVVFDRDTTYNISNNAINYGDRYVVLTKHMDPITKTGTTTYPGYLNLIVMRLAEMYLIAAEADLQLTNKAEAATYINVLRTRAAKKTPVDYTAAMQVSANDITLDFILDERAREMCGEYQRWFDLKRTGMLGSRIQRYNPDITNFNSNYSIRPVPLAELQAITNAADFGPTPGYN</sequence>
<proteinExistence type="predicted"/>
<keyword evidence="2" id="KW-1185">Reference proteome</keyword>